<dbReference type="OrthoDB" id="9798935at2"/>
<dbReference type="Gene3D" id="2.20.230.10">
    <property type="entry name" value="Resuscitation-promoting factor rpfb"/>
    <property type="match status" value="1"/>
</dbReference>
<keyword evidence="5" id="KW-1185">Reference proteome</keyword>
<dbReference type="InterPro" id="IPR051933">
    <property type="entry name" value="Resuscitation_pf_RpfB"/>
</dbReference>
<dbReference type="Gene3D" id="2.40.40.10">
    <property type="entry name" value="RlpA-like domain"/>
    <property type="match status" value="1"/>
</dbReference>
<dbReference type="GO" id="GO:0009254">
    <property type="term" value="P:peptidoglycan turnover"/>
    <property type="evidence" value="ECO:0007669"/>
    <property type="project" value="InterPro"/>
</dbReference>
<dbReference type="PANTHER" id="PTHR39160">
    <property type="entry name" value="CELL WALL-BINDING PROTEIN YOCH"/>
    <property type="match status" value="1"/>
</dbReference>
<sequence>MGAIQLKDTHGKRSSSMSFALRWKHENVRLIVLSAMISIAMTFMFLVLLYGTADKRVSVVVNGQETIVTTKQWVLQRLLDEQAIAIGTYDKVSMPLDGGIKDGDRIVIDQAVPLIVKADGKARTLYTTERTVQGAIDQANISIRNQDKVVPSLSSELKPNMVVSVTRIDKKFSETTHPLAFNVVKKEDPKLTLGKEKTIQTGKKGTVVKRFEKTFEDGVLVSQTMVEKLTESPSVDQIVMVGTKKPEPKVMTLSANSPNISTMTKRGVTFSAKKVLKNVTLTAYTAGVESTGKSKGDPQYGITASGSRVTEGRTIAVDPRVIPMGWWVYIEGIGFRRAEDTGSAIKGNKIDVFYESLSYATKFGRKQGFTVYVLGPKKPESL</sequence>
<dbReference type="Proteomes" id="UP000249260">
    <property type="component" value="Unassembled WGS sequence"/>
</dbReference>
<dbReference type="RefSeq" id="WP_112885716.1">
    <property type="nucleotide sequence ID" value="NZ_QLUW01000008.1"/>
</dbReference>
<dbReference type="InterPro" id="IPR011098">
    <property type="entry name" value="G5_dom"/>
</dbReference>
<gene>
    <name evidence="4" type="ORF">DL346_28085</name>
</gene>
<dbReference type="Pfam" id="PF07501">
    <property type="entry name" value="G5"/>
    <property type="match status" value="1"/>
</dbReference>
<keyword evidence="1" id="KW-0732">Signal</keyword>
<dbReference type="InterPro" id="IPR059180">
    <property type="entry name" value="3D_YorM"/>
</dbReference>
<comment type="caution">
    <text evidence="4">The sequence shown here is derived from an EMBL/GenBank/DDBJ whole genome shotgun (WGS) entry which is preliminary data.</text>
</comment>
<evidence type="ECO:0000259" key="3">
    <source>
        <dbReference type="PROSITE" id="PS51109"/>
    </source>
</evidence>
<dbReference type="InterPro" id="IPR036908">
    <property type="entry name" value="RlpA-like_sf"/>
</dbReference>
<accession>A0A328U035</accession>
<keyword evidence="2" id="KW-0812">Transmembrane</keyword>
<keyword evidence="2" id="KW-1133">Transmembrane helix</keyword>
<dbReference type="CDD" id="cd14667">
    <property type="entry name" value="3D_containing_proteins"/>
    <property type="match status" value="1"/>
</dbReference>
<organism evidence="4 5">
    <name type="scientific">Paenibacillus montanisoli</name>
    <dbReference type="NCBI Taxonomy" id="2081970"/>
    <lineage>
        <taxon>Bacteria</taxon>
        <taxon>Bacillati</taxon>
        <taxon>Bacillota</taxon>
        <taxon>Bacilli</taxon>
        <taxon>Bacillales</taxon>
        <taxon>Paenibacillaceae</taxon>
        <taxon>Paenibacillus</taxon>
    </lineage>
</organism>
<dbReference type="PANTHER" id="PTHR39160:SF4">
    <property type="entry name" value="RESUSCITATION-PROMOTING FACTOR RPFB"/>
    <property type="match status" value="1"/>
</dbReference>
<feature type="transmembrane region" description="Helical" evidence="2">
    <location>
        <begin position="30"/>
        <end position="51"/>
    </location>
</feature>
<dbReference type="Pfam" id="PF06725">
    <property type="entry name" value="3D"/>
    <property type="match status" value="1"/>
</dbReference>
<dbReference type="EMBL" id="QLUW01000008">
    <property type="protein sequence ID" value="RAP73324.1"/>
    <property type="molecule type" value="Genomic_DNA"/>
</dbReference>
<proteinExistence type="predicted"/>
<dbReference type="SMART" id="SM01208">
    <property type="entry name" value="G5"/>
    <property type="match status" value="1"/>
</dbReference>
<dbReference type="InterPro" id="IPR007137">
    <property type="entry name" value="DUF348"/>
</dbReference>
<feature type="domain" description="G5" evidence="3">
    <location>
        <begin position="165"/>
        <end position="245"/>
    </location>
</feature>
<evidence type="ECO:0000313" key="4">
    <source>
        <dbReference type="EMBL" id="RAP73324.1"/>
    </source>
</evidence>
<dbReference type="InterPro" id="IPR010611">
    <property type="entry name" value="3D_dom"/>
</dbReference>
<evidence type="ECO:0000256" key="1">
    <source>
        <dbReference type="ARBA" id="ARBA00022729"/>
    </source>
</evidence>
<dbReference type="AlphaFoldDB" id="A0A328U035"/>
<name>A0A328U035_9BACL</name>
<protein>
    <recommendedName>
        <fullName evidence="3">G5 domain-containing protein</fullName>
    </recommendedName>
</protein>
<dbReference type="Pfam" id="PF03990">
    <property type="entry name" value="DUF348"/>
    <property type="match status" value="2"/>
</dbReference>
<evidence type="ECO:0000313" key="5">
    <source>
        <dbReference type="Proteomes" id="UP000249260"/>
    </source>
</evidence>
<reference evidence="4 5" key="1">
    <citation type="submission" date="2018-06" db="EMBL/GenBank/DDBJ databases">
        <title>Paenibacillus montanisoli sp. nov., isolated from mountain area soil.</title>
        <authorList>
            <person name="Wu M."/>
        </authorList>
    </citation>
    <scope>NUCLEOTIDE SEQUENCE [LARGE SCALE GENOMIC DNA]</scope>
    <source>
        <strain evidence="4 5">RA17</strain>
    </source>
</reference>
<dbReference type="GO" id="GO:0004553">
    <property type="term" value="F:hydrolase activity, hydrolyzing O-glycosyl compounds"/>
    <property type="evidence" value="ECO:0007669"/>
    <property type="project" value="InterPro"/>
</dbReference>
<dbReference type="GO" id="GO:0019867">
    <property type="term" value="C:outer membrane"/>
    <property type="evidence" value="ECO:0007669"/>
    <property type="project" value="InterPro"/>
</dbReference>
<keyword evidence="2" id="KW-0472">Membrane</keyword>
<dbReference type="SUPFAM" id="SSF50685">
    <property type="entry name" value="Barwin-like endoglucanases"/>
    <property type="match status" value="1"/>
</dbReference>
<evidence type="ECO:0000256" key="2">
    <source>
        <dbReference type="SAM" id="Phobius"/>
    </source>
</evidence>
<dbReference type="PROSITE" id="PS51109">
    <property type="entry name" value="G5"/>
    <property type="match status" value="1"/>
</dbReference>